<evidence type="ECO:0000313" key="1">
    <source>
        <dbReference type="EMBL" id="AES69450.2"/>
    </source>
</evidence>
<sequence length="274" mass="30285">MPVAFVIVLRQGLFDSMLFDRMCFVLALVGSNMASGIKFELLTIFGTMGKGKPEPVGIGGVIWDSQGNRLAEFAASVGIGNSNEAEFSANQMADKIEREGLSMTGKCGGVALEQCQWSDLLVLVQLDVSASHGKSLISDPKISKKHLSVSTTRHLHFVSYKEGSLCKYVLKSCPLHYVLTSINPNFTWFEYFANNFDGDYPPDNFRYFNDSCDGILRIGDGYKGLDYRICDSKSGDSWVRKSEVKVHSLGSNIWRNASSREPYASQNFPSAVKL</sequence>
<dbReference type="EnsemblPlants" id="AES69450">
    <property type="protein sequence ID" value="AES69450"/>
    <property type="gene ID" value="MTR_3g030070"/>
</dbReference>
<evidence type="ECO:0000313" key="3">
    <source>
        <dbReference type="Proteomes" id="UP000002051"/>
    </source>
</evidence>
<dbReference type="Proteomes" id="UP000002051">
    <property type="component" value="Chromosome 3"/>
</dbReference>
<accession>G7IWN7</accession>
<reference evidence="2" key="3">
    <citation type="submission" date="2015-04" db="UniProtKB">
        <authorList>
            <consortium name="EnsemblPlants"/>
        </authorList>
    </citation>
    <scope>IDENTIFICATION</scope>
    <source>
        <strain evidence="2">cv. Jemalong A17</strain>
    </source>
</reference>
<protein>
    <recommendedName>
        <fullName evidence="4">RNase H type-1 domain-containing protein</fullName>
    </recommendedName>
</protein>
<proteinExistence type="predicted"/>
<evidence type="ECO:0000313" key="2">
    <source>
        <dbReference type="EnsemblPlants" id="AES69450"/>
    </source>
</evidence>
<reference evidence="1 3" key="1">
    <citation type="journal article" date="2011" name="Nature">
        <title>The Medicago genome provides insight into the evolution of rhizobial symbioses.</title>
        <authorList>
            <person name="Young N.D."/>
            <person name="Debelle F."/>
            <person name="Oldroyd G.E."/>
            <person name="Geurts R."/>
            <person name="Cannon S.B."/>
            <person name="Udvardi M.K."/>
            <person name="Benedito V.A."/>
            <person name="Mayer K.F."/>
            <person name="Gouzy J."/>
            <person name="Schoof H."/>
            <person name="Van de Peer Y."/>
            <person name="Proost S."/>
            <person name="Cook D.R."/>
            <person name="Meyers B.C."/>
            <person name="Spannagl M."/>
            <person name="Cheung F."/>
            <person name="De Mita S."/>
            <person name="Krishnakumar V."/>
            <person name="Gundlach H."/>
            <person name="Zhou S."/>
            <person name="Mudge J."/>
            <person name="Bharti A.K."/>
            <person name="Murray J.D."/>
            <person name="Naoumkina M.A."/>
            <person name="Rosen B."/>
            <person name="Silverstein K.A."/>
            <person name="Tang H."/>
            <person name="Rombauts S."/>
            <person name="Zhao P.X."/>
            <person name="Zhou P."/>
            <person name="Barbe V."/>
            <person name="Bardou P."/>
            <person name="Bechner M."/>
            <person name="Bellec A."/>
            <person name="Berger A."/>
            <person name="Berges H."/>
            <person name="Bidwell S."/>
            <person name="Bisseling T."/>
            <person name="Choisne N."/>
            <person name="Couloux A."/>
            <person name="Denny R."/>
            <person name="Deshpande S."/>
            <person name="Dai X."/>
            <person name="Doyle J.J."/>
            <person name="Dudez A.M."/>
            <person name="Farmer A.D."/>
            <person name="Fouteau S."/>
            <person name="Franken C."/>
            <person name="Gibelin C."/>
            <person name="Gish J."/>
            <person name="Goldstein S."/>
            <person name="Gonzalez A.J."/>
            <person name="Green P.J."/>
            <person name="Hallab A."/>
            <person name="Hartog M."/>
            <person name="Hua A."/>
            <person name="Humphray S.J."/>
            <person name="Jeong D.H."/>
            <person name="Jing Y."/>
            <person name="Jocker A."/>
            <person name="Kenton S.M."/>
            <person name="Kim D.J."/>
            <person name="Klee K."/>
            <person name="Lai H."/>
            <person name="Lang C."/>
            <person name="Lin S."/>
            <person name="Macmil S.L."/>
            <person name="Magdelenat G."/>
            <person name="Matthews L."/>
            <person name="McCorrison J."/>
            <person name="Monaghan E.L."/>
            <person name="Mun J.H."/>
            <person name="Najar F.Z."/>
            <person name="Nicholson C."/>
            <person name="Noirot C."/>
            <person name="O'Bleness M."/>
            <person name="Paule C.R."/>
            <person name="Poulain J."/>
            <person name="Prion F."/>
            <person name="Qin B."/>
            <person name="Qu C."/>
            <person name="Retzel E.F."/>
            <person name="Riddle C."/>
            <person name="Sallet E."/>
            <person name="Samain S."/>
            <person name="Samson N."/>
            <person name="Sanders I."/>
            <person name="Saurat O."/>
            <person name="Scarpelli C."/>
            <person name="Schiex T."/>
            <person name="Segurens B."/>
            <person name="Severin A.J."/>
            <person name="Sherrier D.J."/>
            <person name="Shi R."/>
            <person name="Sims S."/>
            <person name="Singer S.R."/>
            <person name="Sinharoy S."/>
            <person name="Sterck L."/>
            <person name="Viollet A."/>
            <person name="Wang B.B."/>
            <person name="Wang K."/>
            <person name="Wang M."/>
            <person name="Wang X."/>
            <person name="Warfsmann J."/>
            <person name="Weissenbach J."/>
            <person name="White D.D."/>
            <person name="White J.D."/>
            <person name="Wiley G.B."/>
            <person name="Wincker P."/>
            <person name="Xing Y."/>
            <person name="Yang L."/>
            <person name="Yao Z."/>
            <person name="Ying F."/>
            <person name="Zhai J."/>
            <person name="Zhou L."/>
            <person name="Zuber A."/>
            <person name="Denarie J."/>
            <person name="Dixon R.A."/>
            <person name="May G.D."/>
            <person name="Schwartz D.C."/>
            <person name="Rogers J."/>
            <person name="Quetier F."/>
            <person name="Town C.D."/>
            <person name="Roe B.A."/>
        </authorList>
    </citation>
    <scope>NUCLEOTIDE SEQUENCE [LARGE SCALE GENOMIC DNA]</scope>
    <source>
        <strain evidence="1">A17</strain>
        <strain evidence="2 3">cv. Jemalong A17</strain>
    </source>
</reference>
<dbReference type="EMBL" id="CM001219">
    <property type="protein sequence ID" value="AES69450.2"/>
    <property type="molecule type" value="Genomic_DNA"/>
</dbReference>
<name>G7IWN7_MEDTR</name>
<reference evidence="1 3" key="2">
    <citation type="journal article" date="2014" name="BMC Genomics">
        <title>An improved genome release (version Mt4.0) for the model legume Medicago truncatula.</title>
        <authorList>
            <person name="Tang H."/>
            <person name="Krishnakumar V."/>
            <person name="Bidwell S."/>
            <person name="Rosen B."/>
            <person name="Chan A."/>
            <person name="Zhou S."/>
            <person name="Gentzbittel L."/>
            <person name="Childs K.L."/>
            <person name="Yandell M."/>
            <person name="Gundlach H."/>
            <person name="Mayer K.F."/>
            <person name="Schwartz D.C."/>
            <person name="Town C.D."/>
        </authorList>
    </citation>
    <scope>GENOME REANNOTATION</scope>
    <source>
        <strain evidence="2 3">cv. Jemalong A17</strain>
    </source>
</reference>
<gene>
    <name evidence="1" type="ordered locus">MTR_3g030070</name>
</gene>
<dbReference type="AlphaFoldDB" id="G7IWN7"/>
<organism evidence="1 3">
    <name type="scientific">Medicago truncatula</name>
    <name type="common">Barrel medic</name>
    <name type="synonym">Medicago tribuloides</name>
    <dbReference type="NCBI Taxonomy" id="3880"/>
    <lineage>
        <taxon>Eukaryota</taxon>
        <taxon>Viridiplantae</taxon>
        <taxon>Streptophyta</taxon>
        <taxon>Embryophyta</taxon>
        <taxon>Tracheophyta</taxon>
        <taxon>Spermatophyta</taxon>
        <taxon>Magnoliopsida</taxon>
        <taxon>eudicotyledons</taxon>
        <taxon>Gunneridae</taxon>
        <taxon>Pentapetalae</taxon>
        <taxon>rosids</taxon>
        <taxon>fabids</taxon>
        <taxon>Fabales</taxon>
        <taxon>Fabaceae</taxon>
        <taxon>Papilionoideae</taxon>
        <taxon>50 kb inversion clade</taxon>
        <taxon>NPAAA clade</taxon>
        <taxon>Hologalegina</taxon>
        <taxon>IRL clade</taxon>
        <taxon>Trifolieae</taxon>
        <taxon>Medicago</taxon>
    </lineage>
</organism>
<accession>A0A0C3VDK6</accession>
<dbReference type="HOGENOM" id="CLU_1016938_0_0_1"/>
<keyword evidence="3" id="KW-1185">Reference proteome</keyword>
<evidence type="ECO:0008006" key="4">
    <source>
        <dbReference type="Google" id="ProtNLM"/>
    </source>
</evidence>